<dbReference type="InterPro" id="IPR008670">
    <property type="entry name" value="CoA_reduct_LuxC"/>
</dbReference>
<dbReference type="Pfam" id="PF05893">
    <property type="entry name" value="LuxC"/>
    <property type="match status" value="1"/>
</dbReference>
<reference evidence="5" key="2">
    <citation type="submission" date="2017-03" db="EMBL/GenBank/DDBJ databases">
        <title>Bacillus sp. V-88(T) DSM27956, whole genome shotgun sequencing project.</title>
        <authorList>
            <person name="Dastager S.G."/>
            <person name="Neurgaonkar P.S."/>
            <person name="Dharne M.S."/>
        </authorList>
    </citation>
    <scope>NUCLEOTIDE SEQUENCE [LARGE SCALE GENOMIC DNA]</scope>
    <source>
        <strain evidence="5">DSM 25145</strain>
    </source>
</reference>
<dbReference type="RefSeq" id="WP_045849683.1">
    <property type="nucleotide sequence ID" value="NZ_FTLX01000002.1"/>
</dbReference>
<evidence type="ECO:0000313" key="4">
    <source>
        <dbReference type="Proteomes" id="UP000186385"/>
    </source>
</evidence>
<dbReference type="Proteomes" id="UP000215545">
    <property type="component" value="Unassembled WGS sequence"/>
</dbReference>
<dbReference type="GO" id="GO:0003995">
    <property type="term" value="F:acyl-CoA dehydrogenase activity"/>
    <property type="evidence" value="ECO:0007669"/>
    <property type="project" value="InterPro"/>
</dbReference>
<proteinExistence type="predicted"/>
<evidence type="ECO:0000313" key="5">
    <source>
        <dbReference type="Proteomes" id="UP000215545"/>
    </source>
</evidence>
<organism evidence="3 4">
    <name type="scientific">Domibacillus enclensis</name>
    <dbReference type="NCBI Taxonomy" id="1017273"/>
    <lineage>
        <taxon>Bacteria</taxon>
        <taxon>Bacillati</taxon>
        <taxon>Bacillota</taxon>
        <taxon>Bacilli</taxon>
        <taxon>Bacillales</taxon>
        <taxon>Bacillaceae</taxon>
        <taxon>Domibacillus</taxon>
    </lineage>
</organism>
<name>A0A1N6SDZ1_9BACI</name>
<gene>
    <name evidence="2" type="ORF">B1B05_05860</name>
    <name evidence="3" type="ORF">SAMN05443094_102396</name>
</gene>
<dbReference type="GO" id="GO:0008218">
    <property type="term" value="P:bioluminescence"/>
    <property type="evidence" value="ECO:0007669"/>
    <property type="project" value="InterPro"/>
</dbReference>
<reference evidence="2" key="3">
    <citation type="submission" date="2017-03" db="EMBL/GenBank/DDBJ databases">
        <authorList>
            <person name="Dastager S.G."/>
            <person name="Neurgaonkar P.S."/>
            <person name="Dharne M.S."/>
        </authorList>
    </citation>
    <scope>NUCLEOTIDE SEQUENCE</scope>
    <source>
        <strain evidence="2">DSM 25145</strain>
    </source>
</reference>
<accession>A0A1N6SDZ1</accession>
<keyword evidence="1" id="KW-0521">NADP</keyword>
<sequence>MKLFWPKTIGWKEELEKLRQRPVLPPFHPDVLSFTQALSKRLIKFRQEPELVSLGYWLRKAHIHEMKEAWQADTLDRVVKARGTAFHIAPSNVDTIFVYSWMLSLLAGNRNIIRISAKEQPQTNRLLSPVLELLQDPAFSAVAERTVLCTYDHNDAVTAYLSAYCHTRVVWGGDETVKKVRSISLAPMANELVFPDRFSLAVLNAKAVLGTQGEEKSRFSQQFYNDSFWFDQMACSSPRVVIWIGEKEEIEAAQNEFWTDLQKVIQQKEYELMAATQVQKFATSLWLASEPEATHVIRTNEYSRVGVDQVTADVRERHCGAGLFYEYSASELQEAASILTDKDQTLAYFGFSKQELIAFADCISTRGIDRIVPVGQALEFSGTWDGQNFLRSFMREIVVIG</sequence>
<dbReference type="EMBL" id="FTLX01000002">
    <property type="protein sequence ID" value="SIQ39186.1"/>
    <property type="molecule type" value="Genomic_DNA"/>
</dbReference>
<dbReference type="Proteomes" id="UP000186385">
    <property type="component" value="Unassembled WGS sequence"/>
</dbReference>
<dbReference type="OrthoDB" id="580775at2"/>
<dbReference type="STRING" id="1017273.SAMN05443094_102396"/>
<evidence type="ECO:0000313" key="2">
    <source>
        <dbReference type="EMBL" id="OXS79295.1"/>
    </source>
</evidence>
<dbReference type="AlphaFoldDB" id="A0A1N6SDZ1"/>
<protein>
    <submittedName>
        <fullName evidence="2 3">Acyl-CoA reductase</fullName>
    </submittedName>
</protein>
<dbReference type="EMBL" id="MWSK01000002">
    <property type="protein sequence ID" value="OXS79295.1"/>
    <property type="molecule type" value="Genomic_DNA"/>
</dbReference>
<reference evidence="3 4" key="1">
    <citation type="submission" date="2017-01" db="EMBL/GenBank/DDBJ databases">
        <authorList>
            <person name="Mah S.A."/>
            <person name="Swanson W.J."/>
            <person name="Moy G.W."/>
            <person name="Vacquier V.D."/>
        </authorList>
    </citation>
    <scope>NUCLEOTIDE SEQUENCE [LARGE SCALE GENOMIC DNA]</scope>
    <source>
        <strain evidence="3 4">NIO-1016</strain>
    </source>
</reference>
<keyword evidence="5" id="KW-1185">Reference proteome</keyword>
<evidence type="ECO:0000313" key="3">
    <source>
        <dbReference type="EMBL" id="SIQ39186.1"/>
    </source>
</evidence>
<evidence type="ECO:0000256" key="1">
    <source>
        <dbReference type="ARBA" id="ARBA00022857"/>
    </source>
</evidence>